<dbReference type="Proteomes" id="UP000075260">
    <property type="component" value="Unassembled WGS sequence"/>
</dbReference>
<organism evidence="1 2">
    <name type="scientific">Sorangium cellulosum</name>
    <name type="common">Polyangium cellulosum</name>
    <dbReference type="NCBI Taxonomy" id="56"/>
    <lineage>
        <taxon>Bacteria</taxon>
        <taxon>Pseudomonadati</taxon>
        <taxon>Myxococcota</taxon>
        <taxon>Polyangia</taxon>
        <taxon>Polyangiales</taxon>
        <taxon>Polyangiaceae</taxon>
        <taxon>Sorangium</taxon>
    </lineage>
</organism>
<comment type="caution">
    <text evidence="1">The sequence shown here is derived from an EMBL/GenBank/DDBJ whole genome shotgun (WGS) entry which is preliminary data.</text>
</comment>
<evidence type="ECO:0000313" key="1">
    <source>
        <dbReference type="EMBL" id="KYF69417.1"/>
    </source>
</evidence>
<accession>A0A150QN52</accession>
<name>A0A150QN52_SORCE</name>
<dbReference type="OrthoDB" id="5515661at2"/>
<dbReference type="EMBL" id="JEMA01000472">
    <property type="protein sequence ID" value="KYF69417.1"/>
    <property type="molecule type" value="Genomic_DNA"/>
</dbReference>
<dbReference type="RefSeq" id="WP_061608420.1">
    <property type="nucleotide sequence ID" value="NZ_CP162579.1"/>
</dbReference>
<evidence type="ECO:0000313" key="2">
    <source>
        <dbReference type="Proteomes" id="UP000075260"/>
    </source>
</evidence>
<sequence length="93" mass="10119">MLELTTTFTPADGSSPRTITLRISDVRPDPDGFTWSIAVDVLGFQYDDSVRLKQVDWAAAIEDAGRFIKRMVADKVELAGGGTLDPPVLPPET</sequence>
<gene>
    <name evidence="1" type="ORF">BE15_39650</name>
</gene>
<dbReference type="AlphaFoldDB" id="A0A150QN52"/>
<proteinExistence type="predicted"/>
<reference evidence="1 2" key="1">
    <citation type="submission" date="2014-02" db="EMBL/GenBank/DDBJ databases">
        <title>The small core and large imbalanced accessory genome model reveals a collaborative survival strategy of Sorangium cellulosum strains in nature.</title>
        <authorList>
            <person name="Han K."/>
            <person name="Peng R."/>
            <person name="Blom J."/>
            <person name="Li Y.-Z."/>
        </authorList>
    </citation>
    <scope>NUCLEOTIDE SEQUENCE [LARGE SCALE GENOMIC DNA]</scope>
    <source>
        <strain evidence="1 2">So0008-312</strain>
    </source>
</reference>
<protein>
    <submittedName>
        <fullName evidence="1">Uncharacterized protein</fullName>
    </submittedName>
</protein>